<dbReference type="InterPro" id="IPR049278">
    <property type="entry name" value="MS_channel_C"/>
</dbReference>
<evidence type="ECO:0000313" key="13">
    <source>
        <dbReference type="EMBL" id="GEP99327.1"/>
    </source>
</evidence>
<sequence>MNQIKSVLASLFEPLTKVETYQTLISNIIMVVIYIVVAWFAIRIINKVIEQFFKVQNKGRNANKKRSQTLISLVQNIASYVVWFIVITTILSKFGISVEGIIASAGVVGLAVGFGAQTIVKDIITGFFIIFENQFDVGDYVKINSAGTTVAEGTVKAIGLRSTRINTISGELTILPNGSMGEITNFSVSNGTAIVMMPVAIDEDIDRVETLLNELFTSMRSKYYLFITTPEFVGVDSITRDEVLIRISAETIPGEGFSGARILRKEIQQFFKLKGIKTPQPAMVQYDSSNPNQAQ</sequence>
<dbReference type="InterPro" id="IPR010920">
    <property type="entry name" value="LSM_dom_sf"/>
</dbReference>
<comment type="function">
    <text evidence="7">May play a role in resistance to osmotic downshock.</text>
</comment>
<reference evidence="13 16" key="3">
    <citation type="submission" date="2019-07" db="EMBL/GenBank/DDBJ databases">
        <title>Whole genome shotgun sequence of Staphylococcus arlettae NBRC 109765.</title>
        <authorList>
            <person name="Hosoyama A."/>
            <person name="Uohara A."/>
            <person name="Ohji S."/>
            <person name="Ichikawa N."/>
        </authorList>
    </citation>
    <scope>NUCLEOTIDE SEQUENCE [LARGE SCALE GENOMIC DNA]</scope>
    <source>
        <strain evidence="13 16">NBRC 109765</strain>
    </source>
</reference>
<organism evidence="12">
    <name type="scientific">Staphylococcus arlettae</name>
    <dbReference type="NCBI Taxonomy" id="29378"/>
    <lineage>
        <taxon>Bacteria</taxon>
        <taxon>Bacillati</taxon>
        <taxon>Bacillota</taxon>
        <taxon>Bacilli</taxon>
        <taxon>Bacillales</taxon>
        <taxon>Staphylococcaceae</taxon>
        <taxon>Staphylococcus</taxon>
    </lineage>
</organism>
<dbReference type="PANTHER" id="PTHR30460:SF0">
    <property type="entry name" value="MODERATE CONDUCTANCE MECHANOSENSITIVE CHANNEL YBIO"/>
    <property type="match status" value="1"/>
</dbReference>
<feature type="transmembrane region" description="Helical" evidence="8">
    <location>
        <begin position="24"/>
        <end position="49"/>
    </location>
</feature>
<comment type="similarity">
    <text evidence="2">Belongs to the MscS (TC 1.A.23) family.</text>
</comment>
<keyword evidence="16" id="KW-1185">Reference proteome</keyword>
<dbReference type="Gene3D" id="3.30.70.100">
    <property type="match status" value="1"/>
</dbReference>
<name>A0A1W5QD66_9STAP</name>
<evidence type="ECO:0000313" key="14">
    <source>
        <dbReference type="EMBL" id="SUJ30037.1"/>
    </source>
</evidence>
<evidence type="ECO:0000256" key="4">
    <source>
        <dbReference type="ARBA" id="ARBA00022692"/>
    </source>
</evidence>
<dbReference type="AlphaFoldDB" id="A0A1W5QD66"/>
<dbReference type="STRING" id="1212545.SARL_04551"/>
<dbReference type="EMBL" id="BKAV01000002">
    <property type="protein sequence ID" value="GEP99327.1"/>
    <property type="molecule type" value="Genomic_DNA"/>
</dbReference>
<dbReference type="SUPFAM" id="SSF50182">
    <property type="entry name" value="Sm-like ribonucleoproteins"/>
    <property type="match status" value="1"/>
</dbReference>
<feature type="domain" description="Mechanosensitive ion channel transmembrane helices 2/3" evidence="11">
    <location>
        <begin position="76"/>
        <end position="117"/>
    </location>
</feature>
<dbReference type="OrthoDB" id="9809206at2"/>
<dbReference type="InterPro" id="IPR045276">
    <property type="entry name" value="YbiO_bact"/>
</dbReference>
<dbReference type="Gene3D" id="2.30.30.60">
    <property type="match status" value="1"/>
</dbReference>
<dbReference type="Proteomes" id="UP000254956">
    <property type="component" value="Unassembled WGS sequence"/>
</dbReference>
<evidence type="ECO:0000259" key="11">
    <source>
        <dbReference type="Pfam" id="PF21088"/>
    </source>
</evidence>
<feature type="domain" description="Mechanosensitive ion channel MscS C-terminal" evidence="10">
    <location>
        <begin position="198"/>
        <end position="277"/>
    </location>
</feature>
<feature type="domain" description="Mechanosensitive ion channel MscS" evidence="9">
    <location>
        <begin position="118"/>
        <end position="187"/>
    </location>
</feature>
<evidence type="ECO:0000256" key="3">
    <source>
        <dbReference type="ARBA" id="ARBA00022475"/>
    </source>
</evidence>
<dbReference type="EMBL" id="UGZE01000001">
    <property type="protein sequence ID" value="SUJ30037.1"/>
    <property type="molecule type" value="Genomic_DNA"/>
</dbReference>
<keyword evidence="5 8" id="KW-1133">Transmembrane helix</keyword>
<dbReference type="PANTHER" id="PTHR30460">
    <property type="entry name" value="MODERATE CONDUCTANCE MECHANOSENSITIVE CHANNEL YBIO"/>
    <property type="match status" value="1"/>
</dbReference>
<keyword evidence="3" id="KW-1003">Cell membrane</keyword>
<dbReference type="GeneID" id="97288911"/>
<dbReference type="Pfam" id="PF00924">
    <property type="entry name" value="MS_channel_2nd"/>
    <property type="match status" value="1"/>
</dbReference>
<comment type="subcellular location">
    <subcellularLocation>
        <location evidence="1">Cell membrane</location>
        <topology evidence="1">Multi-pass membrane protein</topology>
    </subcellularLocation>
</comment>
<evidence type="ECO:0000256" key="8">
    <source>
        <dbReference type="SAM" id="Phobius"/>
    </source>
</evidence>
<dbReference type="Proteomes" id="UP000321598">
    <property type="component" value="Unassembled WGS sequence"/>
</dbReference>
<dbReference type="FunFam" id="1.10.287.1260:FF:000005">
    <property type="entry name" value="Mechanosensitive ion channel family protein"/>
    <property type="match status" value="1"/>
</dbReference>
<dbReference type="FunFam" id="2.30.30.60:FF:000001">
    <property type="entry name" value="MscS Mechanosensitive ion channel"/>
    <property type="match status" value="1"/>
</dbReference>
<evidence type="ECO:0000256" key="2">
    <source>
        <dbReference type="ARBA" id="ARBA00008017"/>
    </source>
</evidence>
<evidence type="ECO:0000313" key="15">
    <source>
        <dbReference type="Proteomes" id="UP000254956"/>
    </source>
</evidence>
<dbReference type="EMBL" id="KY363215">
    <property type="protein sequence ID" value="APY23727.1"/>
    <property type="molecule type" value="Genomic_DNA"/>
</dbReference>
<dbReference type="GO" id="GO:0008381">
    <property type="term" value="F:mechanosensitive monoatomic ion channel activity"/>
    <property type="evidence" value="ECO:0007669"/>
    <property type="project" value="InterPro"/>
</dbReference>
<feature type="transmembrane region" description="Helical" evidence="8">
    <location>
        <begin position="70"/>
        <end position="94"/>
    </location>
</feature>
<evidence type="ECO:0000256" key="6">
    <source>
        <dbReference type="ARBA" id="ARBA00023136"/>
    </source>
</evidence>
<dbReference type="Pfam" id="PF21082">
    <property type="entry name" value="MS_channel_3rd"/>
    <property type="match status" value="1"/>
</dbReference>
<keyword evidence="4 8" id="KW-0812">Transmembrane</keyword>
<evidence type="ECO:0000256" key="7">
    <source>
        <dbReference type="ARBA" id="ARBA00059688"/>
    </source>
</evidence>
<evidence type="ECO:0000313" key="12">
    <source>
        <dbReference type="EMBL" id="APY23727.1"/>
    </source>
</evidence>
<reference evidence="14 15" key="2">
    <citation type="submission" date="2018-06" db="EMBL/GenBank/DDBJ databases">
        <authorList>
            <consortium name="Pathogen Informatics"/>
            <person name="Doyle S."/>
        </authorList>
    </citation>
    <scope>NUCLEOTIDE SEQUENCE [LARGE SCALE GENOMIC DNA]</scope>
    <source>
        <strain evidence="14 15">NCTC12413</strain>
    </source>
</reference>
<accession>A0A1W5QD66</accession>
<evidence type="ECO:0000256" key="1">
    <source>
        <dbReference type="ARBA" id="ARBA00004651"/>
    </source>
</evidence>
<dbReference type="InterPro" id="IPR049142">
    <property type="entry name" value="MS_channel_1st"/>
</dbReference>
<dbReference type="SUPFAM" id="SSF82689">
    <property type="entry name" value="Mechanosensitive channel protein MscS (YggB), C-terminal domain"/>
    <property type="match status" value="1"/>
</dbReference>
<evidence type="ECO:0000313" key="16">
    <source>
        <dbReference type="Proteomes" id="UP000321598"/>
    </source>
</evidence>
<evidence type="ECO:0000259" key="10">
    <source>
        <dbReference type="Pfam" id="PF21082"/>
    </source>
</evidence>
<dbReference type="InterPro" id="IPR011066">
    <property type="entry name" value="MscS_channel_C_sf"/>
</dbReference>
<reference evidence="12" key="1">
    <citation type="journal article" date="2017" name="MSphere">
        <title>Novel beta-lactamase blaARL in Staphylococcus arlettae.</title>
        <authorList>
            <person name="Andreis S.N."/>
            <person name="Perreten V."/>
            <person name="Schwendener S."/>
        </authorList>
    </citation>
    <scope>NUCLEOTIDE SEQUENCE</scope>
    <source>
        <strain evidence="12">SAN1670</strain>
    </source>
</reference>
<keyword evidence="6 8" id="KW-0472">Membrane</keyword>
<dbReference type="InterPro" id="IPR006685">
    <property type="entry name" value="MscS_channel_2nd"/>
</dbReference>
<protein>
    <submittedName>
        <fullName evidence="13">Mechanosensitive ion channel protein MscS</fullName>
    </submittedName>
    <submittedName>
        <fullName evidence="14">Small-conductance mechanosensitive channel</fullName>
    </submittedName>
</protein>
<evidence type="ECO:0000259" key="9">
    <source>
        <dbReference type="Pfam" id="PF00924"/>
    </source>
</evidence>
<evidence type="ECO:0000256" key="5">
    <source>
        <dbReference type="ARBA" id="ARBA00022989"/>
    </source>
</evidence>
<dbReference type="GO" id="GO:0005886">
    <property type="term" value="C:plasma membrane"/>
    <property type="evidence" value="ECO:0007669"/>
    <property type="project" value="UniProtKB-SubCell"/>
</dbReference>
<proteinExistence type="inferred from homology"/>
<dbReference type="Gene3D" id="1.10.287.1260">
    <property type="match status" value="1"/>
</dbReference>
<dbReference type="InterPro" id="IPR023408">
    <property type="entry name" value="MscS_beta-dom_sf"/>
</dbReference>
<dbReference type="SUPFAM" id="SSF82861">
    <property type="entry name" value="Mechanosensitive channel protein MscS (YggB), transmembrane region"/>
    <property type="match status" value="1"/>
</dbReference>
<dbReference type="RefSeq" id="WP_002509655.1">
    <property type="nucleotide sequence ID" value="NZ_AP019698.1"/>
</dbReference>
<feature type="transmembrane region" description="Helical" evidence="8">
    <location>
        <begin position="100"/>
        <end position="120"/>
    </location>
</feature>
<dbReference type="InterPro" id="IPR011014">
    <property type="entry name" value="MscS_channel_TM-2"/>
</dbReference>
<dbReference type="Pfam" id="PF21088">
    <property type="entry name" value="MS_channel_1st"/>
    <property type="match status" value="1"/>
</dbReference>
<gene>
    <name evidence="14" type="primary">mscS</name>
    <name evidence="14" type="ORF">NCTC12413_02618</name>
    <name evidence="13" type="ORF">SAR03_03650</name>
</gene>